<evidence type="ECO:0000313" key="13">
    <source>
        <dbReference type="Proteomes" id="UP000318943"/>
    </source>
</evidence>
<keyword evidence="5 11" id="KW-0547">Nucleotide-binding</keyword>
<evidence type="ECO:0000256" key="11">
    <source>
        <dbReference type="HAMAP-Rule" id="MF_00276"/>
    </source>
</evidence>
<keyword evidence="4 11" id="KW-0812">Transmembrane</keyword>
<keyword evidence="2 11" id="KW-1003">Cell membrane</keyword>
<keyword evidence="8 11" id="KW-1133">Transmembrane helix</keyword>
<keyword evidence="7 11" id="KW-0630">Potassium</keyword>
<evidence type="ECO:0000313" key="12">
    <source>
        <dbReference type="EMBL" id="TSP09746.1"/>
    </source>
</evidence>
<keyword evidence="6 11" id="KW-0067">ATP-binding</keyword>
<evidence type="ECO:0000256" key="1">
    <source>
        <dbReference type="ARBA" id="ARBA00022448"/>
    </source>
</evidence>
<protein>
    <recommendedName>
        <fullName evidence="11">Potassium-transporting ATPase KdpC subunit</fullName>
    </recommendedName>
    <alternativeName>
        <fullName evidence="11">ATP phosphohydrolase [potassium-transporting] C chain</fullName>
    </alternativeName>
    <alternativeName>
        <fullName evidence="11">Potassium-binding and translocating subunit C</fullName>
    </alternativeName>
    <alternativeName>
        <fullName evidence="11">Potassium-translocating ATPase C chain</fullName>
    </alternativeName>
</protein>
<sequence>MGAAANNVPRQPGLLRPALTIFVGLAVVTGLLYPGAVTGIARAVFPHEAAGSLIEKDGKVVGSALIGQPFSEPKYFWGRLSATAPMPYNAAASVGSNLGPSNPALTDAARARIEALQAADPDNKAPVPVDLVTASGSGLDPHISPAAARYQAARVARLRGLSVAQVEALIAANTEGPGLAVFGEPGVNVLKLNLALDGVKRGA</sequence>
<dbReference type="PANTHER" id="PTHR30042">
    <property type="entry name" value="POTASSIUM-TRANSPORTING ATPASE C CHAIN"/>
    <property type="match status" value="1"/>
</dbReference>
<dbReference type="EMBL" id="VCIZ01000022">
    <property type="protein sequence ID" value="TSP09746.1"/>
    <property type="molecule type" value="Genomic_DNA"/>
</dbReference>
<dbReference type="Pfam" id="PF02669">
    <property type="entry name" value="KdpC"/>
    <property type="match status" value="1"/>
</dbReference>
<comment type="subunit">
    <text evidence="11">The system is composed of three essential subunits: KdpA, KdpB and KdpC.</text>
</comment>
<name>A0ABY3EFX2_9BURK</name>
<evidence type="ECO:0000256" key="6">
    <source>
        <dbReference type="ARBA" id="ARBA00022840"/>
    </source>
</evidence>
<gene>
    <name evidence="11 12" type="primary">kdpC</name>
    <name evidence="12" type="ORF">FGG12_26420</name>
</gene>
<reference evidence="12 13" key="1">
    <citation type="submission" date="2019-05" db="EMBL/GenBank/DDBJ databases">
        <title>Whole genome sequence analysis of Cupriavidus campinensis S14E4C strain.</title>
        <authorList>
            <person name="Abbaszade G."/>
            <person name="Szabo A."/>
            <person name="Toumi M."/>
            <person name="Toth E."/>
        </authorList>
    </citation>
    <scope>NUCLEOTIDE SEQUENCE [LARGE SCALE GENOMIC DNA]</scope>
    <source>
        <strain evidence="12 13">S14E4C</strain>
    </source>
</reference>
<dbReference type="InterPro" id="IPR003820">
    <property type="entry name" value="KdpC"/>
</dbReference>
<dbReference type="PANTHER" id="PTHR30042:SF2">
    <property type="entry name" value="POTASSIUM-TRANSPORTING ATPASE KDPC SUBUNIT"/>
    <property type="match status" value="1"/>
</dbReference>
<dbReference type="PIRSF" id="PIRSF001296">
    <property type="entry name" value="K_ATPase_KdpC"/>
    <property type="match status" value="1"/>
</dbReference>
<keyword evidence="13" id="KW-1185">Reference proteome</keyword>
<keyword evidence="10 11" id="KW-0472">Membrane</keyword>
<keyword evidence="3 11" id="KW-0633">Potassium transport</keyword>
<comment type="subcellular location">
    <subcellularLocation>
        <location evidence="11">Cell membrane</location>
        <topology evidence="11">Single-pass membrane protein</topology>
    </subcellularLocation>
</comment>
<evidence type="ECO:0000256" key="10">
    <source>
        <dbReference type="ARBA" id="ARBA00023136"/>
    </source>
</evidence>
<comment type="function">
    <text evidence="11">Part of the high-affinity ATP-driven potassium transport (or Kdp) system, which catalyzes the hydrolysis of ATP coupled with the electrogenic transport of potassium into the cytoplasm. This subunit acts as a catalytic chaperone that increases the ATP-binding affinity of the ATP-hydrolyzing subunit KdpB by the formation of a transient KdpB/KdpC/ATP ternary complex.</text>
</comment>
<accession>A0ABY3EFX2</accession>
<organism evidence="12 13">
    <name type="scientific">Cupriavidus campinensis</name>
    <dbReference type="NCBI Taxonomy" id="151783"/>
    <lineage>
        <taxon>Bacteria</taxon>
        <taxon>Pseudomonadati</taxon>
        <taxon>Pseudomonadota</taxon>
        <taxon>Betaproteobacteria</taxon>
        <taxon>Burkholderiales</taxon>
        <taxon>Burkholderiaceae</taxon>
        <taxon>Cupriavidus</taxon>
    </lineage>
</organism>
<keyword evidence="9 11" id="KW-0406">Ion transport</keyword>
<dbReference type="NCBIfam" id="TIGR00681">
    <property type="entry name" value="kdpC"/>
    <property type="match status" value="1"/>
</dbReference>
<evidence type="ECO:0000256" key="2">
    <source>
        <dbReference type="ARBA" id="ARBA00022475"/>
    </source>
</evidence>
<evidence type="ECO:0000256" key="4">
    <source>
        <dbReference type="ARBA" id="ARBA00022692"/>
    </source>
</evidence>
<evidence type="ECO:0000256" key="3">
    <source>
        <dbReference type="ARBA" id="ARBA00022538"/>
    </source>
</evidence>
<evidence type="ECO:0000256" key="8">
    <source>
        <dbReference type="ARBA" id="ARBA00022989"/>
    </source>
</evidence>
<dbReference type="HAMAP" id="MF_00276">
    <property type="entry name" value="KdpC"/>
    <property type="match status" value="1"/>
</dbReference>
<proteinExistence type="inferred from homology"/>
<dbReference type="Proteomes" id="UP000318943">
    <property type="component" value="Unassembled WGS sequence"/>
</dbReference>
<evidence type="ECO:0000256" key="9">
    <source>
        <dbReference type="ARBA" id="ARBA00023065"/>
    </source>
</evidence>
<evidence type="ECO:0000256" key="7">
    <source>
        <dbReference type="ARBA" id="ARBA00022958"/>
    </source>
</evidence>
<dbReference type="NCBIfam" id="NF001454">
    <property type="entry name" value="PRK00315.1"/>
    <property type="match status" value="1"/>
</dbReference>
<feature type="transmembrane region" description="Helical" evidence="11">
    <location>
        <begin position="14"/>
        <end position="33"/>
    </location>
</feature>
<keyword evidence="1 11" id="KW-0813">Transport</keyword>
<comment type="similarity">
    <text evidence="11">Belongs to the KdpC family.</text>
</comment>
<comment type="caution">
    <text evidence="12">The sequence shown here is derived from an EMBL/GenBank/DDBJ whole genome shotgun (WGS) entry which is preliminary data.</text>
</comment>
<evidence type="ECO:0000256" key="5">
    <source>
        <dbReference type="ARBA" id="ARBA00022741"/>
    </source>
</evidence>